<evidence type="ECO:0000256" key="1">
    <source>
        <dbReference type="ARBA" id="ARBA00001947"/>
    </source>
</evidence>
<evidence type="ECO:0000256" key="5">
    <source>
        <dbReference type="ARBA" id="ARBA00022801"/>
    </source>
</evidence>
<dbReference type="Gene3D" id="2.70.70.10">
    <property type="entry name" value="Glucose Permease (Domain IIA)"/>
    <property type="match status" value="1"/>
</dbReference>
<dbReference type="SUPFAM" id="SSF51261">
    <property type="entry name" value="Duplicated hybrid motif"/>
    <property type="match status" value="1"/>
</dbReference>
<evidence type="ECO:0000256" key="7">
    <source>
        <dbReference type="ARBA" id="ARBA00023049"/>
    </source>
</evidence>
<dbReference type="Pfam" id="PF01551">
    <property type="entry name" value="Peptidase_M23"/>
    <property type="match status" value="1"/>
</dbReference>
<feature type="transmembrane region" description="Helical" evidence="8">
    <location>
        <begin position="5"/>
        <end position="22"/>
    </location>
</feature>
<dbReference type="InterPro" id="IPR016047">
    <property type="entry name" value="M23ase_b-sheet_dom"/>
</dbReference>
<evidence type="ECO:0000256" key="3">
    <source>
        <dbReference type="ARBA" id="ARBA00022670"/>
    </source>
</evidence>
<keyword evidence="8" id="KW-1133">Transmembrane helix</keyword>
<evidence type="ECO:0000256" key="6">
    <source>
        <dbReference type="ARBA" id="ARBA00022833"/>
    </source>
</evidence>
<gene>
    <name evidence="11" type="ORF">ACHKAR_10450</name>
</gene>
<dbReference type="CDD" id="cd12797">
    <property type="entry name" value="M23_peptidase"/>
    <property type="match status" value="1"/>
</dbReference>
<dbReference type="Pfam" id="PF19425">
    <property type="entry name" value="Csd3_N2"/>
    <property type="match status" value="1"/>
</dbReference>
<feature type="domain" description="M23ase beta-sheet core" evidence="9">
    <location>
        <begin position="286"/>
        <end position="381"/>
    </location>
</feature>
<keyword evidence="7" id="KW-0482">Metalloprotease</keyword>
<protein>
    <submittedName>
        <fullName evidence="11">Peptidoglycan DD-metalloendopeptidase family protein</fullName>
    </submittedName>
</protein>
<dbReference type="EMBL" id="JBIPKE010000016">
    <property type="protein sequence ID" value="MFH6983864.1"/>
    <property type="molecule type" value="Genomic_DNA"/>
</dbReference>
<proteinExistence type="predicted"/>
<evidence type="ECO:0000259" key="10">
    <source>
        <dbReference type="Pfam" id="PF19425"/>
    </source>
</evidence>
<reference evidence="11 12" key="1">
    <citation type="journal article" date="2013" name="Int. J. Syst. Evol. Microbiol.">
        <title>Marinoscillum luteum sp. nov., isolated from marine sediment.</title>
        <authorList>
            <person name="Cha I.T."/>
            <person name="Park S.J."/>
            <person name="Kim S.J."/>
            <person name="Kim J.G."/>
            <person name="Jung M.Y."/>
            <person name="Shin K.S."/>
            <person name="Kwon K.K."/>
            <person name="Yang S.H."/>
            <person name="Seo Y.S."/>
            <person name="Rhee S.K."/>
        </authorList>
    </citation>
    <scope>NUCLEOTIDE SEQUENCE [LARGE SCALE GENOMIC DNA]</scope>
    <source>
        <strain evidence="11 12">KCTC 23939</strain>
    </source>
</reference>
<keyword evidence="8" id="KW-0472">Membrane</keyword>
<keyword evidence="3" id="KW-0645">Protease</keyword>
<dbReference type="Gene3D" id="3.10.450.350">
    <property type="match status" value="1"/>
</dbReference>
<keyword evidence="5" id="KW-0378">Hydrolase</keyword>
<dbReference type="InterPro" id="IPR045834">
    <property type="entry name" value="Csd3_N2"/>
</dbReference>
<keyword evidence="4" id="KW-0479">Metal-binding</keyword>
<name>A0ABW7N8L7_9BACT</name>
<comment type="cofactor">
    <cofactor evidence="1">
        <name>Zn(2+)</name>
        <dbReference type="ChEBI" id="CHEBI:29105"/>
    </cofactor>
</comment>
<keyword evidence="8" id="KW-0812">Transmembrane</keyword>
<comment type="subcellular location">
    <subcellularLocation>
        <location evidence="2">Cell envelope</location>
    </subcellularLocation>
</comment>
<feature type="domain" description="Csd3-like second N-terminal" evidence="10">
    <location>
        <begin position="155"/>
        <end position="274"/>
    </location>
</feature>
<keyword evidence="12" id="KW-1185">Reference proteome</keyword>
<dbReference type="InterPro" id="IPR050570">
    <property type="entry name" value="Cell_wall_metabolism_enzyme"/>
</dbReference>
<accession>A0ABW7N8L7</accession>
<evidence type="ECO:0000256" key="2">
    <source>
        <dbReference type="ARBA" id="ARBA00004196"/>
    </source>
</evidence>
<dbReference type="PANTHER" id="PTHR21666">
    <property type="entry name" value="PEPTIDASE-RELATED"/>
    <property type="match status" value="1"/>
</dbReference>
<evidence type="ECO:0000256" key="8">
    <source>
        <dbReference type="SAM" id="Phobius"/>
    </source>
</evidence>
<keyword evidence="6" id="KW-0862">Zinc</keyword>
<sequence>MSKKIVFGIGVVLAVMLVYFYGSTNEGLEIETISIEEPDSLFQEILPEPTLLYGIAIDSFDVFEGKVKWSQNISEILSNFNISREDIYALANASKGVFDVRKLKAGYPFTIIHERDELKTARQFIFEPDPTQYVIFNLSDSIYVQSVAKPVVREERVLTAKIESSVYEAVLAEGASPLLVNKLVDIFAWQVDFFRIQKGDEFRVIYDQRSVDGEVVSVDRILGAYFKHFDKEYFAVYYNQEGQEDYFDEDGNSLRKTFLRAPLNYSRISSRYSPRRYHPVQKRYKAHLGTDYAAPVGTEIRSVGDGVILEAKYGQYNGNYVKVKHNSNYTTQYLHMSKIAKGIRPGVTVKQGQTIGYVGSTGLANGPHLCFRFWKNGVQVDALKVDLPPSEPIDPKKLKDFLHVKNVMINKLMKIKEDSAKPMLAQIPLSQK</sequence>
<dbReference type="Proteomes" id="UP001610063">
    <property type="component" value="Unassembled WGS sequence"/>
</dbReference>
<evidence type="ECO:0000256" key="4">
    <source>
        <dbReference type="ARBA" id="ARBA00022723"/>
    </source>
</evidence>
<dbReference type="PANTHER" id="PTHR21666:SF288">
    <property type="entry name" value="CELL DIVISION PROTEIN YTFB"/>
    <property type="match status" value="1"/>
</dbReference>
<evidence type="ECO:0000313" key="12">
    <source>
        <dbReference type="Proteomes" id="UP001610063"/>
    </source>
</evidence>
<organism evidence="11 12">
    <name type="scientific">Marinoscillum luteum</name>
    <dbReference type="NCBI Taxonomy" id="861051"/>
    <lineage>
        <taxon>Bacteria</taxon>
        <taxon>Pseudomonadati</taxon>
        <taxon>Bacteroidota</taxon>
        <taxon>Cytophagia</taxon>
        <taxon>Cytophagales</taxon>
        <taxon>Reichenbachiellaceae</taxon>
        <taxon>Marinoscillum</taxon>
    </lineage>
</organism>
<comment type="caution">
    <text evidence="11">The sequence shown here is derived from an EMBL/GenBank/DDBJ whole genome shotgun (WGS) entry which is preliminary data.</text>
</comment>
<evidence type="ECO:0000313" key="11">
    <source>
        <dbReference type="EMBL" id="MFH6983864.1"/>
    </source>
</evidence>
<evidence type="ECO:0000259" key="9">
    <source>
        <dbReference type="Pfam" id="PF01551"/>
    </source>
</evidence>
<dbReference type="RefSeq" id="WP_395417382.1">
    <property type="nucleotide sequence ID" value="NZ_JBIPKE010000016.1"/>
</dbReference>
<dbReference type="InterPro" id="IPR011055">
    <property type="entry name" value="Dup_hybrid_motif"/>
</dbReference>